<dbReference type="VEuPathDB" id="VectorBase:SCAU012061"/>
<dbReference type="KEGG" id="scac:106082917"/>
<keyword evidence="1" id="KW-0732">Signal</keyword>
<gene>
    <name evidence="3" type="primary">106082917</name>
</gene>
<keyword evidence="4" id="KW-1185">Reference proteome</keyword>
<sequence>MKSFICLALFACLMASVLACDPDGNNQPTCGSGNVNVPIRNFWDPTAYWLCSSSGATADLVRCPDAHLFDSAKGECVMWNEWEWTFPCPENN</sequence>
<evidence type="ECO:0000313" key="3">
    <source>
        <dbReference type="EnsemblMetazoa" id="SCAU012061-PA"/>
    </source>
</evidence>
<reference evidence="3" key="1">
    <citation type="submission" date="2020-05" db="UniProtKB">
        <authorList>
            <consortium name="EnsemblMetazoa"/>
        </authorList>
    </citation>
    <scope>IDENTIFICATION</scope>
    <source>
        <strain evidence="3">USDA</strain>
    </source>
</reference>
<feature type="chain" id="PRO_5009327367" description="Chitin-binding type-2 domain-containing protein" evidence="1">
    <location>
        <begin position="20"/>
        <end position="92"/>
    </location>
</feature>
<evidence type="ECO:0000259" key="2">
    <source>
        <dbReference type="PROSITE" id="PS50940"/>
    </source>
</evidence>
<dbReference type="GO" id="GO:0008061">
    <property type="term" value="F:chitin binding"/>
    <property type="evidence" value="ECO:0007669"/>
    <property type="project" value="InterPro"/>
</dbReference>
<feature type="domain" description="Chitin-binding type-2" evidence="2">
    <location>
        <begin position="27"/>
        <end position="90"/>
    </location>
</feature>
<dbReference type="GO" id="GO:0005576">
    <property type="term" value="C:extracellular region"/>
    <property type="evidence" value="ECO:0007669"/>
    <property type="project" value="InterPro"/>
</dbReference>
<dbReference type="PANTHER" id="PTHR20987:SF0">
    <property type="entry name" value="CHITIN-BINDING TYPE-2 DOMAIN-CONTAINING PROTEIN-RELATED"/>
    <property type="match status" value="1"/>
</dbReference>
<dbReference type="OrthoDB" id="7913749at2759"/>
<dbReference type="PROSITE" id="PS51257">
    <property type="entry name" value="PROKAR_LIPOPROTEIN"/>
    <property type="match status" value="1"/>
</dbReference>
<dbReference type="EnsemblMetazoa" id="SCAU012061-RA">
    <property type="protein sequence ID" value="SCAU012061-PA"/>
    <property type="gene ID" value="SCAU012061"/>
</dbReference>
<feature type="signal peptide" evidence="1">
    <location>
        <begin position="1"/>
        <end position="19"/>
    </location>
</feature>
<accession>A0A1I8PXP7</accession>
<protein>
    <recommendedName>
        <fullName evidence="2">Chitin-binding type-2 domain-containing protein</fullName>
    </recommendedName>
</protein>
<dbReference type="InterPro" id="IPR002557">
    <property type="entry name" value="Chitin-bd_dom"/>
</dbReference>
<name>A0A1I8PXP7_STOCA</name>
<proteinExistence type="predicted"/>
<dbReference type="PROSITE" id="PS50940">
    <property type="entry name" value="CHIT_BIND_II"/>
    <property type="match status" value="1"/>
</dbReference>
<dbReference type="AlphaFoldDB" id="A0A1I8PXP7"/>
<evidence type="ECO:0000256" key="1">
    <source>
        <dbReference type="SAM" id="SignalP"/>
    </source>
</evidence>
<dbReference type="Proteomes" id="UP000095300">
    <property type="component" value="Unassembled WGS sequence"/>
</dbReference>
<dbReference type="PANTHER" id="PTHR20987">
    <property type="entry name" value="CHITIN-BINDING TYPE-2 DOMAIN-CONTAINING PROTEIN-RELATED"/>
    <property type="match status" value="1"/>
</dbReference>
<evidence type="ECO:0000313" key="4">
    <source>
        <dbReference type="Proteomes" id="UP000095300"/>
    </source>
</evidence>
<dbReference type="SUPFAM" id="SSF57625">
    <property type="entry name" value="Invertebrate chitin-binding proteins"/>
    <property type="match status" value="1"/>
</dbReference>
<organism evidence="3 4">
    <name type="scientific">Stomoxys calcitrans</name>
    <name type="common">Stable fly</name>
    <name type="synonym">Conops calcitrans</name>
    <dbReference type="NCBI Taxonomy" id="35570"/>
    <lineage>
        <taxon>Eukaryota</taxon>
        <taxon>Metazoa</taxon>
        <taxon>Ecdysozoa</taxon>
        <taxon>Arthropoda</taxon>
        <taxon>Hexapoda</taxon>
        <taxon>Insecta</taxon>
        <taxon>Pterygota</taxon>
        <taxon>Neoptera</taxon>
        <taxon>Endopterygota</taxon>
        <taxon>Diptera</taxon>
        <taxon>Brachycera</taxon>
        <taxon>Muscomorpha</taxon>
        <taxon>Muscoidea</taxon>
        <taxon>Muscidae</taxon>
        <taxon>Stomoxys</taxon>
    </lineage>
</organism>
<dbReference type="InterPro" id="IPR036508">
    <property type="entry name" value="Chitin-bd_dom_sf"/>
</dbReference>